<dbReference type="EMBL" id="BAAAZR010000060">
    <property type="protein sequence ID" value="GAA3844271.1"/>
    <property type="molecule type" value="Genomic_DNA"/>
</dbReference>
<name>A0ABP7JGQ9_9ACTN</name>
<keyword evidence="2" id="KW-1185">Reference proteome</keyword>
<dbReference type="Proteomes" id="UP001500888">
    <property type="component" value="Unassembled WGS sequence"/>
</dbReference>
<organism evidence="1 2">
    <name type="scientific">Sphaerisporangium flaviroseum</name>
    <dbReference type="NCBI Taxonomy" id="509199"/>
    <lineage>
        <taxon>Bacteria</taxon>
        <taxon>Bacillati</taxon>
        <taxon>Actinomycetota</taxon>
        <taxon>Actinomycetes</taxon>
        <taxon>Streptosporangiales</taxon>
        <taxon>Streptosporangiaceae</taxon>
        <taxon>Sphaerisporangium</taxon>
    </lineage>
</organism>
<evidence type="ECO:0000313" key="2">
    <source>
        <dbReference type="Proteomes" id="UP001500888"/>
    </source>
</evidence>
<evidence type="ECO:0000313" key="1">
    <source>
        <dbReference type="EMBL" id="GAA3844271.1"/>
    </source>
</evidence>
<comment type="caution">
    <text evidence="1">The sequence shown here is derived from an EMBL/GenBank/DDBJ whole genome shotgun (WGS) entry which is preliminary data.</text>
</comment>
<proteinExistence type="predicted"/>
<sequence>MRCQVHSCVSTEGMDPDAVTTGSSWGQRREAGRWITHDASYLGYFLVSLEIHLDNRLPSFGDDGRRAAMNFD</sequence>
<gene>
    <name evidence="1" type="ORF">GCM10022226_79210</name>
</gene>
<accession>A0ABP7JGQ9</accession>
<reference evidence="2" key="1">
    <citation type="journal article" date="2019" name="Int. J. Syst. Evol. Microbiol.">
        <title>The Global Catalogue of Microorganisms (GCM) 10K type strain sequencing project: providing services to taxonomists for standard genome sequencing and annotation.</title>
        <authorList>
            <consortium name="The Broad Institute Genomics Platform"/>
            <consortium name="The Broad Institute Genome Sequencing Center for Infectious Disease"/>
            <person name="Wu L."/>
            <person name="Ma J."/>
        </authorList>
    </citation>
    <scope>NUCLEOTIDE SEQUENCE [LARGE SCALE GENOMIC DNA]</scope>
    <source>
        <strain evidence="2">JCM 16908</strain>
    </source>
</reference>
<protein>
    <submittedName>
        <fullName evidence="1">Uncharacterized protein</fullName>
    </submittedName>
</protein>